<keyword evidence="1" id="KW-0812">Transmembrane</keyword>
<evidence type="ECO:0000313" key="3">
    <source>
        <dbReference type="Proteomes" id="UP000564573"/>
    </source>
</evidence>
<dbReference type="EMBL" id="JACIBS010000001">
    <property type="protein sequence ID" value="MBB3662742.1"/>
    <property type="molecule type" value="Genomic_DNA"/>
</dbReference>
<name>A0A839XFL1_9PSEU</name>
<gene>
    <name evidence="2" type="ORF">FB384_001646</name>
</gene>
<organism evidence="2 3">
    <name type="scientific">Prauserella sediminis</name>
    <dbReference type="NCBI Taxonomy" id="577680"/>
    <lineage>
        <taxon>Bacteria</taxon>
        <taxon>Bacillati</taxon>
        <taxon>Actinomycetota</taxon>
        <taxon>Actinomycetes</taxon>
        <taxon>Pseudonocardiales</taxon>
        <taxon>Pseudonocardiaceae</taxon>
        <taxon>Prauserella</taxon>
        <taxon>Prauserella salsuginis group</taxon>
    </lineage>
</organism>
<comment type="caution">
    <text evidence="2">The sequence shown here is derived from an EMBL/GenBank/DDBJ whole genome shotgun (WGS) entry which is preliminary data.</text>
</comment>
<protein>
    <submittedName>
        <fullName evidence="2">Uncharacterized protein</fullName>
    </submittedName>
</protein>
<feature type="transmembrane region" description="Helical" evidence="1">
    <location>
        <begin position="233"/>
        <end position="254"/>
    </location>
</feature>
<keyword evidence="3" id="KW-1185">Reference proteome</keyword>
<keyword evidence="1" id="KW-0472">Membrane</keyword>
<dbReference type="AlphaFoldDB" id="A0A839XFL1"/>
<evidence type="ECO:0000256" key="1">
    <source>
        <dbReference type="SAM" id="Phobius"/>
    </source>
</evidence>
<keyword evidence="1" id="KW-1133">Transmembrane helix</keyword>
<proteinExistence type="predicted"/>
<sequence>MWWAWGFAGNARTVGPVRRRTALPRAHRTAPRGLGRPATAWRLAARVGRQLLVRRRPPVRSRWRRSRGPLRRPAGGWLGRPVLRWTVLRWAVLRWTLIRRRRRRAGAPRAVRRRCLPALRRPGLTGRRGAGALRVRAAGVAATRRLLARPRIDGWPAGWRALRPLLRPGSLRRRWRAATGRPFGIRGWRHTPVAGLWGAATVPLWLVRPGGWRGGRTRRRCRSGARIRTRRAGLARVAVGALPGVVFPAVAIPVEGFGRLGAAGVMAARVSAARVGIVGVDGARILRRRLRGVTRPLHGVIPLGCCWPPWPRRSSRPAPGFGWPARLSVQRVPHQLGVKLGSG</sequence>
<feature type="transmembrane region" description="Helical" evidence="1">
    <location>
        <begin position="194"/>
        <end position="212"/>
    </location>
</feature>
<dbReference type="Proteomes" id="UP000564573">
    <property type="component" value="Unassembled WGS sequence"/>
</dbReference>
<accession>A0A839XFL1</accession>
<reference evidence="2 3" key="1">
    <citation type="submission" date="2020-08" db="EMBL/GenBank/DDBJ databases">
        <title>Sequencing the genomes of 1000 actinobacteria strains.</title>
        <authorList>
            <person name="Klenk H.-P."/>
        </authorList>
    </citation>
    <scope>NUCLEOTIDE SEQUENCE [LARGE SCALE GENOMIC DNA]</scope>
    <source>
        <strain evidence="2 3">DSM 45267</strain>
    </source>
</reference>
<evidence type="ECO:0000313" key="2">
    <source>
        <dbReference type="EMBL" id="MBB3662742.1"/>
    </source>
</evidence>